<keyword evidence="2" id="KW-1185">Reference proteome</keyword>
<protein>
    <submittedName>
        <fullName evidence="1">Uncharacterized protein</fullName>
    </submittedName>
</protein>
<proteinExistence type="predicted"/>
<organism evidence="1 2">
    <name type="scientific">Neophaeococcomyces mojaviensis</name>
    <dbReference type="NCBI Taxonomy" id="3383035"/>
    <lineage>
        <taxon>Eukaryota</taxon>
        <taxon>Fungi</taxon>
        <taxon>Dikarya</taxon>
        <taxon>Ascomycota</taxon>
        <taxon>Pezizomycotina</taxon>
        <taxon>Eurotiomycetes</taxon>
        <taxon>Chaetothyriomycetidae</taxon>
        <taxon>Chaetothyriales</taxon>
        <taxon>Chaetothyriales incertae sedis</taxon>
        <taxon>Neophaeococcomyces</taxon>
    </lineage>
</organism>
<accession>A0ACC3A4I4</accession>
<evidence type="ECO:0000313" key="1">
    <source>
        <dbReference type="EMBL" id="KAJ9655246.1"/>
    </source>
</evidence>
<dbReference type="Proteomes" id="UP001172386">
    <property type="component" value="Unassembled WGS sequence"/>
</dbReference>
<comment type="caution">
    <text evidence="1">The sequence shown here is derived from an EMBL/GenBank/DDBJ whole genome shotgun (WGS) entry which is preliminary data.</text>
</comment>
<reference evidence="1" key="1">
    <citation type="submission" date="2022-10" db="EMBL/GenBank/DDBJ databases">
        <title>Culturing micro-colonial fungi from biological soil crusts in the Mojave desert and describing Neophaeococcomyces mojavensis, and introducing the new genera and species Taxawa tesnikishii.</title>
        <authorList>
            <person name="Kurbessoian T."/>
            <person name="Stajich J.E."/>
        </authorList>
    </citation>
    <scope>NUCLEOTIDE SEQUENCE</scope>
    <source>
        <strain evidence="1">JES_112</strain>
    </source>
</reference>
<name>A0ACC3A4I4_9EURO</name>
<sequence>MPFEPPATMRAVVLKGDFEVAVEDRPYPKIQKPTDAVLKVTSTALCVSPYVSQSPTWLSLRSVHSVHPSPNDWLISLIQGSDLHYYRGHLKCPPDFICGHEFVGTIVEAGDSIKNFKLGDKVVVPFYTACQECYYCVRGQASRCSKGELFGNSVPANTIDGGQAEYVRVPLADTTLVKTPNDIPEEMLVLMADIFPTGYFAATRFLKNLSDRDREEFTTVVVGCGPVGICAITCALTMVKTVYAIDSVPERLKEAEKIGAIPIHLNDNPVEKIKAASGGRGADVVMEVVGHADAFMLAFDMIRPWGQISSIGVHTEMLPLNGLLCYGKNVTMAFGRCPVRSIFEEALEVLVKEQKKVAFLCGKTMSLEEAPQAFKDFEARKVHKIVFKMPGEKTGESVESKVFSPDVVRAGFPVLEANIAARTAKTVHKNQKIILSVQILHGYYGFAYLDNSGVGCQSVGATINTATYHTVLQIATQAVTCSTSSTSTSSSLIASTTTGTSTTSTSSSTSNGSQQTSNAGLTATSASTSSPTSSDAATTGTGVANNSTSSTTSSSGGIGAGAIAGIVIGAVGAIVLILIFGWLLGRRSSKRKAATAASGYPMSGAPGYNQVDSGRQSWQKPKEPVIIQEMPQYEPSAVYEMGHHEPRPVEVPGHHEVPGNTNWQR</sequence>
<evidence type="ECO:0000313" key="2">
    <source>
        <dbReference type="Proteomes" id="UP001172386"/>
    </source>
</evidence>
<dbReference type="EMBL" id="JAPDRQ010000101">
    <property type="protein sequence ID" value="KAJ9655246.1"/>
    <property type="molecule type" value="Genomic_DNA"/>
</dbReference>
<gene>
    <name evidence="1" type="ORF">H2198_005862</name>
</gene>